<feature type="domain" description="NAD-dependent epimerase/dehydratase" evidence="7">
    <location>
        <begin position="52"/>
        <end position="287"/>
    </location>
</feature>
<dbReference type="InterPro" id="IPR001509">
    <property type="entry name" value="Epimerase_deHydtase"/>
</dbReference>
<dbReference type="CDD" id="cd05272">
    <property type="entry name" value="TDH_SDR_e"/>
    <property type="match status" value="1"/>
</dbReference>
<dbReference type="GeneID" id="584440"/>
<dbReference type="Proteomes" id="UP000007110">
    <property type="component" value="Unassembled WGS sequence"/>
</dbReference>
<reference evidence="8" key="2">
    <citation type="submission" date="2021-01" db="UniProtKB">
        <authorList>
            <consortium name="EnsemblMetazoa"/>
        </authorList>
    </citation>
    <scope>IDENTIFICATION</scope>
</reference>
<keyword evidence="9" id="KW-1185">Reference proteome</keyword>
<evidence type="ECO:0000256" key="1">
    <source>
        <dbReference type="ARBA" id="ARBA00007637"/>
    </source>
</evidence>
<dbReference type="Gene3D" id="3.40.50.720">
    <property type="entry name" value="NAD(P)-binding Rossmann-like Domain"/>
    <property type="match status" value="1"/>
</dbReference>
<dbReference type="OrthoDB" id="10058185at2759"/>
<dbReference type="FunFam" id="3.40.50.720:FF:000077">
    <property type="entry name" value="L-threonine 3-dehydrogenase, mitochondrial"/>
    <property type="match status" value="1"/>
</dbReference>
<dbReference type="OMA" id="HWHASPR"/>
<evidence type="ECO:0000256" key="3">
    <source>
        <dbReference type="ARBA" id="ARBA00059023"/>
    </source>
</evidence>
<name>A0A7M7SXR0_STRPU</name>
<reference evidence="9" key="1">
    <citation type="submission" date="2015-02" db="EMBL/GenBank/DDBJ databases">
        <title>Genome sequencing for Strongylocentrotus purpuratus.</title>
        <authorList>
            <person name="Murali S."/>
            <person name="Liu Y."/>
            <person name="Vee V."/>
            <person name="English A."/>
            <person name="Wang M."/>
            <person name="Skinner E."/>
            <person name="Han Y."/>
            <person name="Muzny D.M."/>
            <person name="Worley K.C."/>
            <person name="Gibbs R.A."/>
        </authorList>
    </citation>
    <scope>NUCLEOTIDE SEQUENCE</scope>
</reference>
<dbReference type="FunCoup" id="A0A7M7SXR0">
    <property type="interactions" value="17"/>
</dbReference>
<dbReference type="GO" id="GO:0006567">
    <property type="term" value="P:L-threonine catabolic process"/>
    <property type="evidence" value="ECO:0000318"/>
    <property type="project" value="GO_Central"/>
</dbReference>
<dbReference type="InterPro" id="IPR051225">
    <property type="entry name" value="NAD(P)_epim/dehydratase"/>
</dbReference>
<dbReference type="RefSeq" id="XP_030839031.1">
    <property type="nucleotide sequence ID" value="XM_030983171.1"/>
</dbReference>
<organism evidence="8 9">
    <name type="scientific">Strongylocentrotus purpuratus</name>
    <name type="common">Purple sea urchin</name>
    <dbReference type="NCBI Taxonomy" id="7668"/>
    <lineage>
        <taxon>Eukaryota</taxon>
        <taxon>Metazoa</taxon>
        <taxon>Echinodermata</taxon>
        <taxon>Eleutherozoa</taxon>
        <taxon>Echinozoa</taxon>
        <taxon>Echinoidea</taxon>
        <taxon>Euechinoidea</taxon>
        <taxon>Echinacea</taxon>
        <taxon>Camarodonta</taxon>
        <taxon>Echinidea</taxon>
        <taxon>Strongylocentrotidae</taxon>
        <taxon>Strongylocentrotus</taxon>
    </lineage>
</organism>
<evidence type="ECO:0000313" key="9">
    <source>
        <dbReference type="Proteomes" id="UP000007110"/>
    </source>
</evidence>
<dbReference type="KEGG" id="spu:584440"/>
<dbReference type="Pfam" id="PF01370">
    <property type="entry name" value="Epimerase"/>
    <property type="match status" value="1"/>
</dbReference>
<evidence type="ECO:0000259" key="7">
    <source>
        <dbReference type="Pfam" id="PF01370"/>
    </source>
</evidence>
<evidence type="ECO:0000313" key="8">
    <source>
        <dbReference type="EnsemblMetazoa" id="XP_030839031"/>
    </source>
</evidence>
<dbReference type="SUPFAM" id="SSF51735">
    <property type="entry name" value="NAD(P)-binding Rossmann-fold domains"/>
    <property type="match status" value="1"/>
</dbReference>
<accession>A0A7M7SXR0</accession>
<evidence type="ECO:0000256" key="5">
    <source>
        <dbReference type="ARBA" id="ARBA00066604"/>
    </source>
</evidence>
<dbReference type="GO" id="GO:0008743">
    <property type="term" value="F:L-threonine 3-dehydrogenase activity"/>
    <property type="evidence" value="ECO:0000318"/>
    <property type="project" value="GO_Central"/>
</dbReference>
<evidence type="ECO:0000256" key="4">
    <source>
        <dbReference type="ARBA" id="ARBA00060557"/>
    </source>
</evidence>
<comment type="similarity">
    <text evidence="1">Belongs to the NAD(P)-dependent epimerase/dehydratase family.</text>
</comment>
<protein>
    <recommendedName>
        <fullName evidence="6">L-threonine 3-dehydrogenase, mitochondrial</fullName>
        <ecNumber evidence="5">1.1.1.103</ecNumber>
    </recommendedName>
</protein>
<comment type="function">
    <text evidence="3">Catalyzes the NAD(+)-dependent oxidation of L-threonine to 2-amino-3-ketobutyrate, mediating L-threonine catabolism.</text>
</comment>
<comment type="pathway">
    <text evidence="4">Amino-acid degradation; L-threonine degradation via oxydo-reductase pathway; glycine from L-threonine: step 1/2.</text>
</comment>
<dbReference type="EnsemblMetazoa" id="XM_030983171">
    <property type="protein sequence ID" value="XP_030839031"/>
    <property type="gene ID" value="LOC584440"/>
</dbReference>
<evidence type="ECO:0000256" key="6">
    <source>
        <dbReference type="ARBA" id="ARBA00069940"/>
    </source>
</evidence>
<proteinExistence type="inferred from homology"/>
<dbReference type="PANTHER" id="PTHR42687">
    <property type="entry name" value="L-THREONINE 3-DEHYDROGENASE"/>
    <property type="match status" value="1"/>
</dbReference>
<sequence length="375" mass="42110">MTSTMWRSTLRTFAKKILHTSSVRAPQIRFLSVTTSYCQSYSPIGSLDQPRILITGGLGQLGQGLAKVLRKRYGRDNVILTDIVKPPRHIVDAGPYAFVDVLDFRNLQEIIVNESIDWMVHFSAVLSAVGEQNVPLAIKVNIQGLHNVMELAKMYNLRIFCPSTIGAFGPQSPRELTPDLTIQRPRTIYGVAKVHAELLGEYYHHKFGVDFRSLRLPGVISGDTAPGGGTTDYAVSIFDHALQSGHFDCYLRSDTMLPMIYIKDCLRAIVEMLEAPEELLGLRTYNINAVSFNPEEIAKAIKKYVPEFTVDYQPDERQSIADSWPKRLDDSQAREDWNWNHKYDMDALVQVMLEVVSKRLGISTSTSTTKASGVQ</sequence>
<dbReference type="InParanoid" id="A0A7M7SXR0"/>
<dbReference type="AlphaFoldDB" id="A0A7M7SXR0"/>
<evidence type="ECO:0000256" key="2">
    <source>
        <dbReference type="ARBA" id="ARBA00050613"/>
    </source>
</evidence>
<dbReference type="InterPro" id="IPR036291">
    <property type="entry name" value="NAD(P)-bd_dom_sf"/>
</dbReference>
<dbReference type="EC" id="1.1.1.103" evidence="5"/>
<dbReference type="PANTHER" id="PTHR42687:SF1">
    <property type="entry name" value="L-THREONINE 3-DEHYDROGENASE, MITOCHONDRIAL"/>
    <property type="match status" value="1"/>
</dbReference>
<comment type="catalytic activity">
    <reaction evidence="2">
        <text>L-threonine + NAD(+) = (2S)-2-amino-3-oxobutanoate + NADH + H(+)</text>
        <dbReference type="Rhea" id="RHEA:13161"/>
        <dbReference type="ChEBI" id="CHEBI:15378"/>
        <dbReference type="ChEBI" id="CHEBI:57540"/>
        <dbReference type="ChEBI" id="CHEBI:57926"/>
        <dbReference type="ChEBI" id="CHEBI:57945"/>
        <dbReference type="ChEBI" id="CHEBI:78948"/>
        <dbReference type="EC" id="1.1.1.103"/>
    </reaction>
</comment>